<dbReference type="PANTHER" id="PTHR21325:SF52">
    <property type="entry name" value="PHOSPHOLIPASE B1, MEMBRANE-ASSOCIATED"/>
    <property type="match status" value="1"/>
</dbReference>
<comment type="caution">
    <text evidence="3">The sequence shown here is derived from an EMBL/GenBank/DDBJ whole genome shotgun (WGS) entry which is preliminary data.</text>
</comment>
<name>A0A8T0AFS9_SILME</name>
<keyword evidence="1" id="KW-1133">Transmembrane helix</keyword>
<keyword evidence="2" id="KW-0732">Signal</keyword>
<evidence type="ECO:0000313" key="4">
    <source>
        <dbReference type="Proteomes" id="UP000606274"/>
    </source>
</evidence>
<reference evidence="3" key="1">
    <citation type="submission" date="2020-08" db="EMBL/GenBank/DDBJ databases">
        <title>Chromosome-level assembly of Southern catfish (Silurus meridionalis) provides insights into visual adaptation to the nocturnal and benthic lifestyles.</title>
        <authorList>
            <person name="Zhang Y."/>
            <person name="Wang D."/>
            <person name="Peng Z."/>
        </authorList>
    </citation>
    <scope>NUCLEOTIDE SEQUENCE</scope>
    <source>
        <strain evidence="3">SWU-2019-XX</strain>
        <tissue evidence="3">Muscle</tissue>
    </source>
</reference>
<dbReference type="Gene3D" id="3.40.50.1110">
    <property type="entry name" value="SGNH hydrolase"/>
    <property type="match status" value="2"/>
</dbReference>
<dbReference type="Proteomes" id="UP000606274">
    <property type="component" value="Unassembled WGS sequence"/>
</dbReference>
<dbReference type="AlphaFoldDB" id="A0A8T0AFS9"/>
<evidence type="ECO:0000313" key="3">
    <source>
        <dbReference type="EMBL" id="KAF7690291.1"/>
    </source>
</evidence>
<evidence type="ECO:0000256" key="2">
    <source>
        <dbReference type="SAM" id="SignalP"/>
    </source>
</evidence>
<dbReference type="GO" id="GO:0004623">
    <property type="term" value="F:phospholipase A2 activity"/>
    <property type="evidence" value="ECO:0007669"/>
    <property type="project" value="TreeGrafter"/>
</dbReference>
<dbReference type="SUPFAM" id="SSF52266">
    <property type="entry name" value="SGNH hydrolase"/>
    <property type="match status" value="2"/>
</dbReference>
<dbReference type="GO" id="GO:0031526">
    <property type="term" value="C:brush border membrane"/>
    <property type="evidence" value="ECO:0007669"/>
    <property type="project" value="TreeGrafter"/>
</dbReference>
<feature type="chain" id="PRO_5035785145" evidence="2">
    <location>
        <begin position="23"/>
        <end position="1095"/>
    </location>
</feature>
<keyword evidence="1" id="KW-0472">Membrane</keyword>
<evidence type="ECO:0000256" key="1">
    <source>
        <dbReference type="SAM" id="Phobius"/>
    </source>
</evidence>
<accession>A0A8T0AFS9</accession>
<dbReference type="InterPro" id="IPR036514">
    <property type="entry name" value="SGNH_hydro_sf"/>
</dbReference>
<dbReference type="Pfam" id="PF00657">
    <property type="entry name" value="Lipase_GDSL"/>
    <property type="match status" value="2"/>
</dbReference>
<keyword evidence="4" id="KW-1185">Reference proteome</keyword>
<dbReference type="GO" id="GO:0006644">
    <property type="term" value="P:phospholipid metabolic process"/>
    <property type="evidence" value="ECO:0007669"/>
    <property type="project" value="TreeGrafter"/>
</dbReference>
<dbReference type="InterPro" id="IPR038885">
    <property type="entry name" value="PLB1"/>
</dbReference>
<sequence>MKMMDARQMFVLLSLLSGAVFGRNLPEKPNKRLYWPCSDTSVGTVKPSSVHSLRPADITVFSGVGLPRAPGSVMSSVISSLHDVMSMFSPEFSSVLPDGFNSVQSSGLVNQAEQAVSLLNSQQSDWKLVIVFIPVDRQCMCAEQVTIVAQEVDAALQVLHSELKQAIVSVALQEAEDNNRHNRMCSCPLVDSVEELRLEFAIYSHGLLEVLKTTLREKDWYTREDFTVQLQDIPLFSDVNRYELTLEIFENQNDLQAQILFRQLWENLLQPNTKNENLNNFNIPMIRCPTEHQPFLRTEKNSPSTMSPSSREADPAADNVLGTNMDCEDLSPSNTIPTSVHALRPADIRVVGAVGDSLTAGNGVASTNLVDVLTQYRGLSWSIGGDGNLSTATTLPNILRVFNPDLTGFSVGTGKQNSKQAFLNQAVAGAKSSDMQRQVEALVQRMKTDNRINFYSDWKVITMFIGGNDFCDSCQKPMYFSPENFVNRIKVALDFLHSEVPRAIVNLVEPIHITPLRVMHQDSTLRCPTWLVNILCSCVISPEDGSDALQDIEVRNRAYQRVLRELVESGRYDTHSNFTVVLQPFLRDIAVPMLDGRPDRSFFSPDCFHLSQKAQTLMARALWNNMIEELENKTHKQDFSIGLQTKCPSQTSPFFQTFVNSNYTYKSPLPPPPQIPNWGSDFSCTETKPSISIPNSVHHLRPADIRVIAALGDSVTAALGTKSQNYTQFHTEYRGVSWSIGGDYSLDTTTTLPNILRQFNPFLKGFSTGDGVSAKDGFNMAVSGATASGLIDQVNRLIQALKSSEHVDFKMDWKLITVFVGVSDLCQYCMDQNNFLPQNYSHHLTNALDLLYKEVPRVLVNVLTVPEIEVLRMVMKSSLGCSFFPRDVCPCLMTPADNSSELMALKLINQEYQTELERLISGQRYDGHEDFTVVLQPYLQNTTIPSDKDGNPDLSYFTLDCFHFSERAQAEMAISLWNNMLEPVGNKQTFNNFTYDRTKLKCPTETLRPFIYTKMNSHPDYFTTSTSTPVSSTAVSSTPAPCTGGIPVWVPAIFGVAGLLLGWGVTWLFMRRFIKKQKNEAKVRERETEIKGTSF</sequence>
<keyword evidence="1" id="KW-0812">Transmembrane</keyword>
<organism evidence="3 4">
    <name type="scientific">Silurus meridionalis</name>
    <name type="common">Southern catfish</name>
    <name type="synonym">Silurus soldatovi meridionalis</name>
    <dbReference type="NCBI Taxonomy" id="175797"/>
    <lineage>
        <taxon>Eukaryota</taxon>
        <taxon>Metazoa</taxon>
        <taxon>Chordata</taxon>
        <taxon>Craniata</taxon>
        <taxon>Vertebrata</taxon>
        <taxon>Euteleostomi</taxon>
        <taxon>Actinopterygii</taxon>
        <taxon>Neopterygii</taxon>
        <taxon>Teleostei</taxon>
        <taxon>Ostariophysi</taxon>
        <taxon>Siluriformes</taxon>
        <taxon>Siluridae</taxon>
        <taxon>Silurus</taxon>
    </lineage>
</organism>
<dbReference type="EMBL" id="JABFDY010000023">
    <property type="protein sequence ID" value="KAF7690291.1"/>
    <property type="molecule type" value="Genomic_DNA"/>
</dbReference>
<feature type="transmembrane region" description="Helical" evidence="1">
    <location>
        <begin position="1048"/>
        <end position="1070"/>
    </location>
</feature>
<dbReference type="GO" id="GO:0050253">
    <property type="term" value="F:retinyl-palmitate esterase activity"/>
    <property type="evidence" value="ECO:0007669"/>
    <property type="project" value="TreeGrafter"/>
</dbReference>
<gene>
    <name evidence="3" type="ORF">HF521_012095</name>
</gene>
<dbReference type="PANTHER" id="PTHR21325">
    <property type="entry name" value="PHOSPHOLIPASE B, PLB1"/>
    <property type="match status" value="1"/>
</dbReference>
<dbReference type="CDD" id="cd01824">
    <property type="entry name" value="Phospholipase_B_like"/>
    <property type="match status" value="2"/>
</dbReference>
<dbReference type="GO" id="GO:0004622">
    <property type="term" value="F:phosphatidylcholine lysophospholipase activity"/>
    <property type="evidence" value="ECO:0007669"/>
    <property type="project" value="TreeGrafter"/>
</dbReference>
<dbReference type="InterPro" id="IPR001087">
    <property type="entry name" value="GDSL"/>
</dbReference>
<dbReference type="OrthoDB" id="10265800at2759"/>
<dbReference type="InterPro" id="IPR035547">
    <property type="entry name" value="Phospholipase_B"/>
</dbReference>
<proteinExistence type="predicted"/>
<feature type="signal peptide" evidence="2">
    <location>
        <begin position="1"/>
        <end position="22"/>
    </location>
</feature>
<protein>
    <submittedName>
        <fullName evidence="3">Uncharacterized protein</fullName>
    </submittedName>
</protein>